<feature type="domain" description="Signal transduction histidine kinase internal region" evidence="2">
    <location>
        <begin position="110"/>
        <end position="188"/>
    </location>
</feature>
<dbReference type="InterPro" id="IPR050640">
    <property type="entry name" value="Bact_2-comp_sensor_kinase"/>
</dbReference>
<keyword evidence="1" id="KW-1133">Transmembrane helix</keyword>
<reference evidence="3" key="2">
    <citation type="submission" date="2021-04" db="EMBL/GenBank/DDBJ databases">
        <authorList>
            <person name="Gilroy R."/>
        </authorList>
    </citation>
    <scope>NUCLEOTIDE SEQUENCE</scope>
    <source>
        <strain evidence="3">CHK192-9172</strain>
    </source>
</reference>
<dbReference type="Proteomes" id="UP000824024">
    <property type="component" value="Unassembled WGS sequence"/>
</dbReference>
<dbReference type="PANTHER" id="PTHR34220:SF7">
    <property type="entry name" value="SENSOR HISTIDINE KINASE YPDA"/>
    <property type="match status" value="1"/>
</dbReference>
<feature type="non-terminal residue" evidence="3">
    <location>
        <position position="222"/>
    </location>
</feature>
<keyword evidence="1" id="KW-0472">Membrane</keyword>
<comment type="caution">
    <text evidence="3">The sequence shown here is derived from an EMBL/GenBank/DDBJ whole genome shotgun (WGS) entry which is preliminary data.</text>
</comment>
<proteinExistence type="predicted"/>
<name>A0A9D2D4G6_9FIRM</name>
<dbReference type="Pfam" id="PF06580">
    <property type="entry name" value="His_kinase"/>
    <property type="match status" value="1"/>
</dbReference>
<evidence type="ECO:0000259" key="2">
    <source>
        <dbReference type="Pfam" id="PF06580"/>
    </source>
</evidence>
<dbReference type="GO" id="GO:0000155">
    <property type="term" value="F:phosphorelay sensor kinase activity"/>
    <property type="evidence" value="ECO:0007669"/>
    <property type="project" value="InterPro"/>
</dbReference>
<keyword evidence="3" id="KW-0418">Kinase</keyword>
<dbReference type="AlphaFoldDB" id="A0A9D2D4G6"/>
<dbReference type="GO" id="GO:0016020">
    <property type="term" value="C:membrane"/>
    <property type="evidence" value="ECO:0007669"/>
    <property type="project" value="InterPro"/>
</dbReference>
<dbReference type="PANTHER" id="PTHR34220">
    <property type="entry name" value="SENSOR HISTIDINE KINASE YPDA"/>
    <property type="match status" value="1"/>
</dbReference>
<reference evidence="3" key="1">
    <citation type="journal article" date="2021" name="PeerJ">
        <title>Extensive microbial diversity within the chicken gut microbiome revealed by metagenomics and culture.</title>
        <authorList>
            <person name="Gilroy R."/>
            <person name="Ravi A."/>
            <person name="Getino M."/>
            <person name="Pursley I."/>
            <person name="Horton D.L."/>
            <person name="Alikhan N.F."/>
            <person name="Baker D."/>
            <person name="Gharbi K."/>
            <person name="Hall N."/>
            <person name="Watson M."/>
            <person name="Adriaenssens E.M."/>
            <person name="Foster-Nyarko E."/>
            <person name="Jarju S."/>
            <person name="Secka A."/>
            <person name="Antonio M."/>
            <person name="Oren A."/>
            <person name="Chaudhuri R.R."/>
            <person name="La Ragione R."/>
            <person name="Hildebrand F."/>
            <person name="Pallen M.J."/>
        </authorList>
    </citation>
    <scope>NUCLEOTIDE SEQUENCE</scope>
    <source>
        <strain evidence="3">CHK192-9172</strain>
    </source>
</reference>
<keyword evidence="3" id="KW-0808">Transferase</keyword>
<accession>A0A9D2D4G6</accession>
<dbReference type="EMBL" id="DXCH01000273">
    <property type="protein sequence ID" value="HIZ08271.1"/>
    <property type="molecule type" value="Genomic_DNA"/>
</dbReference>
<organism evidence="3 4">
    <name type="scientific">Candidatus Eubacterium avistercoris</name>
    <dbReference type="NCBI Taxonomy" id="2838567"/>
    <lineage>
        <taxon>Bacteria</taxon>
        <taxon>Bacillati</taxon>
        <taxon>Bacillota</taxon>
        <taxon>Clostridia</taxon>
        <taxon>Eubacteriales</taxon>
        <taxon>Eubacteriaceae</taxon>
        <taxon>Eubacterium</taxon>
    </lineage>
</organism>
<dbReference type="InterPro" id="IPR010559">
    <property type="entry name" value="Sig_transdc_His_kin_internal"/>
</dbReference>
<evidence type="ECO:0000313" key="4">
    <source>
        <dbReference type="Proteomes" id="UP000824024"/>
    </source>
</evidence>
<evidence type="ECO:0000313" key="3">
    <source>
        <dbReference type="EMBL" id="HIZ08271.1"/>
    </source>
</evidence>
<sequence>MMAVFTCIAVISIGNSFLIMGTEKERISIFLGFLAGGICAAVILIYHFRILPKILQTRKMYKKFISGKILEIGTQENLLEAYPETHEVYQRVNEWINREKQMESSNRQAKFLALQNQINPHFLYNTLEAIRGDALEEGMESLASTTEALAAFFRYTISNRNFLVTVEDELINIQNYFQIQRYRFGDELSLNIRFMDNEAEIRTLQIPKLTLQPIIENSVFHG</sequence>
<gene>
    <name evidence="3" type="ORF">IAA08_10105</name>
</gene>
<evidence type="ECO:0000256" key="1">
    <source>
        <dbReference type="SAM" id="Phobius"/>
    </source>
</evidence>
<keyword evidence="1" id="KW-0812">Transmembrane</keyword>
<feature type="transmembrane region" description="Helical" evidence="1">
    <location>
        <begin position="31"/>
        <end position="51"/>
    </location>
</feature>
<protein>
    <submittedName>
        <fullName evidence="3">Histidine kinase</fullName>
    </submittedName>
</protein>